<protein>
    <submittedName>
        <fullName evidence="1">Uncharacterized protein</fullName>
    </submittedName>
</protein>
<keyword evidence="2" id="KW-1185">Reference proteome</keyword>
<dbReference type="Proteomes" id="UP000636888">
    <property type="component" value="Unassembled WGS sequence"/>
</dbReference>
<dbReference type="AlphaFoldDB" id="A0A8J7M2H2"/>
<name>A0A8J7M2H2_9BACT</name>
<organism evidence="1 2">
    <name type="scientific">Geomesophilobacter sediminis</name>
    <dbReference type="NCBI Taxonomy" id="2798584"/>
    <lineage>
        <taxon>Bacteria</taxon>
        <taxon>Pseudomonadati</taxon>
        <taxon>Thermodesulfobacteriota</taxon>
        <taxon>Desulfuromonadia</taxon>
        <taxon>Geobacterales</taxon>
        <taxon>Geobacteraceae</taxon>
        <taxon>Geomesophilobacter</taxon>
    </lineage>
</organism>
<reference evidence="1" key="1">
    <citation type="submission" date="2020-12" db="EMBL/GenBank/DDBJ databases">
        <title>Geomonas sp. Red875, isolated from river sediment.</title>
        <authorList>
            <person name="Xu Z."/>
            <person name="Zhang Z."/>
            <person name="Masuda Y."/>
            <person name="Itoh H."/>
            <person name="Senoo K."/>
        </authorList>
    </citation>
    <scope>NUCLEOTIDE SEQUENCE</scope>
    <source>
        <strain evidence="1">Red875</strain>
    </source>
</reference>
<comment type="caution">
    <text evidence="1">The sequence shown here is derived from an EMBL/GenBank/DDBJ whole genome shotgun (WGS) entry which is preliminary data.</text>
</comment>
<accession>A0A8J7M2H2</accession>
<gene>
    <name evidence="1" type="ORF">JFN93_22065</name>
</gene>
<sequence length="177" mass="17779">MPAWFLASIILLFAAALISACGGGGSGSGSSTIAVKLATVAQPGQTPQAKGITVTLLLPQGVTLRTVTGTRQTAPGVFRFSGAAPFANVTSQLFPRPLFGTYSAGSPGRNAVTLAFTSPVAFGAGEFATLSCEVPAGVTAPAASFQILDFHASGDSATQFADDITAQFQAPTVTLVP</sequence>
<dbReference type="RefSeq" id="WP_199386489.1">
    <property type="nucleotide sequence ID" value="NZ_JAEMHM010000023.1"/>
</dbReference>
<evidence type="ECO:0000313" key="1">
    <source>
        <dbReference type="EMBL" id="MBJ6727408.1"/>
    </source>
</evidence>
<evidence type="ECO:0000313" key="2">
    <source>
        <dbReference type="Proteomes" id="UP000636888"/>
    </source>
</evidence>
<dbReference type="EMBL" id="JAEMHM010000023">
    <property type="protein sequence ID" value="MBJ6727408.1"/>
    <property type="molecule type" value="Genomic_DNA"/>
</dbReference>
<proteinExistence type="predicted"/>